<dbReference type="InterPro" id="IPR013584">
    <property type="entry name" value="RAP"/>
</dbReference>
<dbReference type="Pfam" id="PF08373">
    <property type="entry name" value="RAP"/>
    <property type="match status" value="1"/>
</dbReference>
<dbReference type="GO" id="GO:0000963">
    <property type="term" value="P:mitochondrial RNA processing"/>
    <property type="evidence" value="ECO:0007669"/>
    <property type="project" value="TreeGrafter"/>
</dbReference>
<keyword evidence="3" id="KW-1185">Reference proteome</keyword>
<sequence length="562" mass="63682">MNGKITSIEKDRPNAVLGYVLKNKDKCNGINLAHALTISLNSPRPPPASHLSKVTSLLPSIPLKPRQTAIVYHALSKLHGGAPEFKDVLLEHLLPRLTPEFLDKLNPQELVMLVSSFSNAFPSNHNLSPPSPLPVLTPVHDFFSRIPPFLPPSTLNPRTISTLLHSFSTINHPLTPPSTTSFISSLITNLTHSPTSNHHDLTLSLHSSTNMCDRSKSLNPPTTSLFQKITSLTPSTYSLLDVNQLIASYGIGRFDDFKFLQDLYKIANENIRNENVEVIGNGLWTAARLYVGLECDDLEYIQEYVETGVEVLRGRVDEVLEDEQVCANFVWSVTVLERRDEGTKEIVRRIFKELENKEVKKAHLHQLYQAYCLCDCGVEVSPAFEKRMEKEWRREKERAKKSSNRHMELSKVLKLMRIAHTNEYEDDIDVSILLTPPDGDSGSVGFTKSLIKPLTGVSRPPPGRKIALEFDGPDHFTRTTQRSLGHTVLKYRLLTSLGYAVVRVPYYVWDRIPFWASMERQRYLQRLLKTEEVVRFSEVDRSEYTPLGKSKSGRAEQSSRFD</sequence>
<dbReference type="PANTHER" id="PTHR21228">
    <property type="entry name" value="FAST LEU-RICH DOMAIN-CONTAINING"/>
    <property type="match status" value="1"/>
</dbReference>
<organism evidence="2 3">
    <name type="scientific">Triparma verrucosa</name>
    <dbReference type="NCBI Taxonomy" id="1606542"/>
    <lineage>
        <taxon>Eukaryota</taxon>
        <taxon>Sar</taxon>
        <taxon>Stramenopiles</taxon>
        <taxon>Ochrophyta</taxon>
        <taxon>Bolidophyceae</taxon>
        <taxon>Parmales</taxon>
        <taxon>Triparmaceae</taxon>
        <taxon>Triparma</taxon>
    </lineage>
</organism>
<evidence type="ECO:0000259" key="1">
    <source>
        <dbReference type="PROSITE" id="PS51286"/>
    </source>
</evidence>
<dbReference type="GO" id="GO:0035770">
    <property type="term" value="C:ribonucleoprotein granule"/>
    <property type="evidence" value="ECO:0007669"/>
    <property type="project" value="TreeGrafter"/>
</dbReference>
<dbReference type="GO" id="GO:0044528">
    <property type="term" value="P:regulation of mitochondrial mRNA stability"/>
    <property type="evidence" value="ECO:0007669"/>
    <property type="project" value="TreeGrafter"/>
</dbReference>
<dbReference type="PROSITE" id="PS51286">
    <property type="entry name" value="RAP"/>
    <property type="match status" value="1"/>
</dbReference>
<reference evidence="3" key="1">
    <citation type="journal article" date="2023" name="Commun. Biol.">
        <title>Genome analysis of Parmales, the sister group of diatoms, reveals the evolutionary specialization of diatoms from phago-mixotrophs to photoautotrophs.</title>
        <authorList>
            <person name="Ban H."/>
            <person name="Sato S."/>
            <person name="Yoshikawa S."/>
            <person name="Yamada K."/>
            <person name="Nakamura Y."/>
            <person name="Ichinomiya M."/>
            <person name="Sato N."/>
            <person name="Blanc-Mathieu R."/>
            <person name="Endo H."/>
            <person name="Kuwata A."/>
            <person name="Ogata H."/>
        </authorList>
    </citation>
    <scope>NUCLEOTIDE SEQUENCE [LARGE SCALE GENOMIC DNA]</scope>
    <source>
        <strain evidence="3">NIES 3699</strain>
    </source>
</reference>
<dbReference type="SMART" id="SM00952">
    <property type="entry name" value="RAP"/>
    <property type="match status" value="1"/>
</dbReference>
<name>A0A9W7F1C3_9STRA</name>
<dbReference type="GO" id="GO:0005759">
    <property type="term" value="C:mitochondrial matrix"/>
    <property type="evidence" value="ECO:0007669"/>
    <property type="project" value="TreeGrafter"/>
</dbReference>
<gene>
    <name evidence="2" type="ORF">TrVE_jg7660</name>
</gene>
<dbReference type="GO" id="GO:0003723">
    <property type="term" value="F:RNA binding"/>
    <property type="evidence" value="ECO:0007669"/>
    <property type="project" value="TreeGrafter"/>
</dbReference>
<evidence type="ECO:0000313" key="2">
    <source>
        <dbReference type="EMBL" id="GMH97378.1"/>
    </source>
</evidence>
<dbReference type="EMBL" id="BRXX01000199">
    <property type="protein sequence ID" value="GMH97378.1"/>
    <property type="molecule type" value="Genomic_DNA"/>
</dbReference>
<proteinExistence type="predicted"/>
<dbReference type="Proteomes" id="UP001165160">
    <property type="component" value="Unassembled WGS sequence"/>
</dbReference>
<dbReference type="InterPro" id="IPR050870">
    <property type="entry name" value="FAST_kinase"/>
</dbReference>
<feature type="domain" description="RAP" evidence="1">
    <location>
        <begin position="466"/>
        <end position="526"/>
    </location>
</feature>
<dbReference type="AlphaFoldDB" id="A0A9W7F1C3"/>
<dbReference type="PANTHER" id="PTHR21228:SF40">
    <property type="entry name" value="LD45607P"/>
    <property type="match status" value="1"/>
</dbReference>
<evidence type="ECO:0000313" key="3">
    <source>
        <dbReference type="Proteomes" id="UP001165160"/>
    </source>
</evidence>
<accession>A0A9W7F1C3</accession>
<comment type="caution">
    <text evidence="2">The sequence shown here is derived from an EMBL/GenBank/DDBJ whole genome shotgun (WGS) entry which is preliminary data.</text>
</comment>
<protein>
    <recommendedName>
        <fullName evidence="1">RAP domain-containing protein</fullName>
    </recommendedName>
</protein>